<comment type="similarity">
    <text evidence="1">Belongs to the UPF0213 family.</text>
</comment>
<dbReference type="InterPro" id="IPR035901">
    <property type="entry name" value="GIY-YIG_endonuc_sf"/>
</dbReference>
<evidence type="ECO:0000259" key="2">
    <source>
        <dbReference type="PROSITE" id="PS50164"/>
    </source>
</evidence>
<dbReference type="SUPFAM" id="SSF82771">
    <property type="entry name" value="GIY-YIG endonuclease"/>
    <property type="match status" value="1"/>
</dbReference>
<dbReference type="CDD" id="cd10449">
    <property type="entry name" value="GIY-YIG_SLX1_like"/>
    <property type="match status" value="1"/>
</dbReference>
<feature type="domain" description="GIY-YIG" evidence="2">
    <location>
        <begin position="1"/>
        <end position="78"/>
    </location>
</feature>
<evidence type="ECO:0000313" key="3">
    <source>
        <dbReference type="EMBL" id="OGY45243.1"/>
    </source>
</evidence>
<dbReference type="SMART" id="SM00465">
    <property type="entry name" value="GIYc"/>
    <property type="match status" value="1"/>
</dbReference>
<dbReference type="PANTHER" id="PTHR34477">
    <property type="entry name" value="UPF0213 PROTEIN YHBQ"/>
    <property type="match status" value="1"/>
</dbReference>
<dbReference type="PROSITE" id="PS50164">
    <property type="entry name" value="GIY_YIG"/>
    <property type="match status" value="1"/>
</dbReference>
<proteinExistence type="inferred from homology"/>
<dbReference type="Gene3D" id="3.40.1440.10">
    <property type="entry name" value="GIY-YIG endonuclease"/>
    <property type="match status" value="1"/>
</dbReference>
<protein>
    <recommendedName>
        <fullName evidence="2">GIY-YIG domain-containing protein</fullName>
    </recommendedName>
</protein>
<reference evidence="3 4" key="1">
    <citation type="journal article" date="2016" name="Nat. Commun.">
        <title>Thousands of microbial genomes shed light on interconnected biogeochemical processes in an aquifer system.</title>
        <authorList>
            <person name="Anantharaman K."/>
            <person name="Brown C.T."/>
            <person name="Hug L.A."/>
            <person name="Sharon I."/>
            <person name="Castelle C.J."/>
            <person name="Probst A.J."/>
            <person name="Thomas B.C."/>
            <person name="Singh A."/>
            <person name="Wilkins M.J."/>
            <person name="Karaoz U."/>
            <person name="Brodie E.L."/>
            <person name="Williams K.H."/>
            <person name="Hubbard S.S."/>
            <person name="Banfield J.F."/>
        </authorList>
    </citation>
    <scope>NUCLEOTIDE SEQUENCE [LARGE SCALE GENOMIC DNA]</scope>
</reference>
<organism evidence="3 4">
    <name type="scientific">Candidatus Buchananbacteria bacterium RIFCSPHIGHO2_01_FULL_39_8</name>
    <dbReference type="NCBI Taxonomy" id="1797533"/>
    <lineage>
        <taxon>Bacteria</taxon>
        <taxon>Candidatus Buchananiibacteriota</taxon>
    </lineage>
</organism>
<dbReference type="AlphaFoldDB" id="A0A1G1XYS4"/>
<evidence type="ECO:0000256" key="1">
    <source>
        <dbReference type="ARBA" id="ARBA00007435"/>
    </source>
</evidence>
<sequence length="85" mass="10222">MFYTYILKSLIDRKLYIGSTNDLKKRVKEHNTGLVESTKNRKPFKLIYYEAYLIENEARKREKNLKLRANALTQLKRRIKESLKS</sequence>
<dbReference type="Proteomes" id="UP000176241">
    <property type="component" value="Unassembled WGS sequence"/>
</dbReference>
<accession>A0A1G1XYS4</accession>
<name>A0A1G1XYS4_9BACT</name>
<comment type="caution">
    <text evidence="3">The sequence shown here is derived from an EMBL/GenBank/DDBJ whole genome shotgun (WGS) entry which is preliminary data.</text>
</comment>
<dbReference type="InterPro" id="IPR050190">
    <property type="entry name" value="UPF0213_domain"/>
</dbReference>
<gene>
    <name evidence="3" type="ORF">A2731_01855</name>
</gene>
<evidence type="ECO:0000313" key="4">
    <source>
        <dbReference type="Proteomes" id="UP000176241"/>
    </source>
</evidence>
<dbReference type="Pfam" id="PF01541">
    <property type="entry name" value="GIY-YIG"/>
    <property type="match status" value="1"/>
</dbReference>
<dbReference type="STRING" id="1797533.A2731_01855"/>
<dbReference type="InterPro" id="IPR000305">
    <property type="entry name" value="GIY-YIG_endonuc"/>
</dbReference>
<dbReference type="EMBL" id="MHIC01000017">
    <property type="protein sequence ID" value="OGY45243.1"/>
    <property type="molecule type" value="Genomic_DNA"/>
</dbReference>
<dbReference type="PANTHER" id="PTHR34477:SF5">
    <property type="entry name" value="BSL5627 PROTEIN"/>
    <property type="match status" value="1"/>
</dbReference>